<evidence type="ECO:0000256" key="1">
    <source>
        <dbReference type="ARBA" id="ARBA00005641"/>
    </source>
</evidence>
<dbReference type="GO" id="GO:0000272">
    <property type="term" value="P:polysaccharide catabolic process"/>
    <property type="evidence" value="ECO:0007669"/>
    <property type="project" value="InterPro"/>
</dbReference>
<evidence type="ECO:0000256" key="2">
    <source>
        <dbReference type="ARBA" id="ARBA00022801"/>
    </source>
</evidence>
<dbReference type="Gene3D" id="2.60.40.1180">
    <property type="entry name" value="Golgi alpha-mannosidase II"/>
    <property type="match status" value="1"/>
</dbReference>
<keyword evidence="2 4" id="KW-0378">Hydrolase</keyword>
<comment type="similarity">
    <text evidence="1 4">Belongs to the glycosyl hydrolase 5 (cellulase A) family.</text>
</comment>
<dbReference type="Pfam" id="PF00150">
    <property type="entry name" value="Cellulase"/>
    <property type="match status" value="1"/>
</dbReference>
<accession>A0AA35RSA1</accession>
<keyword evidence="3 4" id="KW-0326">Glycosidase</keyword>
<keyword evidence="9" id="KW-1185">Reference proteome</keyword>
<dbReference type="GO" id="GO:0004553">
    <property type="term" value="F:hydrolase activity, hydrolyzing O-glycosyl compounds"/>
    <property type="evidence" value="ECO:0007669"/>
    <property type="project" value="InterPro"/>
</dbReference>
<keyword evidence="5" id="KW-0732">Signal</keyword>
<dbReference type="InterPro" id="IPR017853">
    <property type="entry name" value="GH"/>
</dbReference>
<name>A0AA35RSA1_GEOBA</name>
<sequence>MLRFLLLFTAAFCVSSSSRASPGSKCLHVNNSTHRIVDTDGRERYFHGVNVVVKGPPWLPELQEFDPLKSFVEKDMQTLQELGLNAIRYGMMWPGAEPEKGVFNETYFTLSEDLINTAGSYGIYTLLDMHQDVLSDKFCGEGIPDWAVDTGNAKGFPYPVDEPYKVDPTTGYPTPEDCAKHAWADYQFAEASSAAYQNLYNNSNGLLTSWANFWGKVAQVFADNEYILGYELINEPWAGDIYDHPKLLIPGVADEDVLAPAYEVLNKEIRKYDECHSVYFESVTWDELTVGFKQPPGGFAYANRSVLSYHFYTPPQISADITFAERQKDLERLKCAGFLTEFEIGLPDYKTMADTDEYLQSWLGWEYKPFVPKTGSGSSIWYDNGTMNMQVVDRLSRTYAHSVAGVTTLMLYNEITKRFTLTYYVTAACTSNTTEIYFNKALHYSQGYTVAVAPSNSVTWKEENDNYVIVSHSRSLPEGALIDVSISSST</sequence>
<evidence type="ECO:0000313" key="8">
    <source>
        <dbReference type="EMBL" id="CAI8015646.1"/>
    </source>
</evidence>
<dbReference type="Proteomes" id="UP001174909">
    <property type="component" value="Unassembled WGS sequence"/>
</dbReference>
<proteinExistence type="inferred from homology"/>
<organism evidence="8 9">
    <name type="scientific">Geodia barretti</name>
    <name type="common">Barrett's horny sponge</name>
    <dbReference type="NCBI Taxonomy" id="519541"/>
    <lineage>
        <taxon>Eukaryota</taxon>
        <taxon>Metazoa</taxon>
        <taxon>Porifera</taxon>
        <taxon>Demospongiae</taxon>
        <taxon>Heteroscleromorpha</taxon>
        <taxon>Tetractinellida</taxon>
        <taxon>Astrophorina</taxon>
        <taxon>Geodiidae</taxon>
        <taxon>Geodia</taxon>
    </lineage>
</organism>
<dbReference type="Gene3D" id="3.20.20.80">
    <property type="entry name" value="Glycosidases"/>
    <property type="match status" value="1"/>
</dbReference>
<feature type="chain" id="PRO_5041458367" evidence="5">
    <location>
        <begin position="21"/>
        <end position="490"/>
    </location>
</feature>
<gene>
    <name evidence="8" type="ORF">GBAR_LOCUS9653</name>
</gene>
<dbReference type="PANTHER" id="PTHR31308">
    <property type="match status" value="1"/>
</dbReference>
<dbReference type="InterPro" id="IPR001547">
    <property type="entry name" value="Glyco_hydro_5"/>
</dbReference>
<reference evidence="8" key="1">
    <citation type="submission" date="2023-03" db="EMBL/GenBank/DDBJ databases">
        <authorList>
            <person name="Steffen K."/>
            <person name="Cardenas P."/>
        </authorList>
    </citation>
    <scope>NUCLEOTIDE SEQUENCE</scope>
</reference>
<protein>
    <submittedName>
        <fullName evidence="8">Endoglycoceramidase</fullName>
    </submittedName>
</protein>
<dbReference type="EMBL" id="CASHTH010001462">
    <property type="protein sequence ID" value="CAI8015646.1"/>
    <property type="molecule type" value="Genomic_DNA"/>
</dbReference>
<dbReference type="SUPFAM" id="SSF51445">
    <property type="entry name" value="(Trans)glycosidases"/>
    <property type="match status" value="1"/>
</dbReference>
<dbReference type="InterPro" id="IPR052066">
    <property type="entry name" value="Glycosphingolipid_Hydrolases"/>
</dbReference>
<evidence type="ECO:0000256" key="5">
    <source>
        <dbReference type="SAM" id="SignalP"/>
    </source>
</evidence>
<dbReference type="AlphaFoldDB" id="A0AA35RSA1"/>
<dbReference type="InterPro" id="IPR041036">
    <property type="entry name" value="GH5_C"/>
</dbReference>
<feature type="domain" description="Glycoside hydrolase family 5 C-terminal" evidence="7">
    <location>
        <begin position="397"/>
        <end position="484"/>
    </location>
</feature>
<evidence type="ECO:0000259" key="7">
    <source>
        <dbReference type="Pfam" id="PF18564"/>
    </source>
</evidence>
<evidence type="ECO:0000313" key="9">
    <source>
        <dbReference type="Proteomes" id="UP001174909"/>
    </source>
</evidence>
<dbReference type="PANTHER" id="PTHR31308:SF3">
    <property type="entry name" value="ENDOGLYCOCERAMIDASE"/>
    <property type="match status" value="1"/>
</dbReference>
<comment type="caution">
    <text evidence="8">The sequence shown here is derived from an EMBL/GenBank/DDBJ whole genome shotgun (WGS) entry which is preliminary data.</text>
</comment>
<evidence type="ECO:0000256" key="4">
    <source>
        <dbReference type="RuleBase" id="RU361153"/>
    </source>
</evidence>
<dbReference type="InterPro" id="IPR013780">
    <property type="entry name" value="Glyco_hydro_b"/>
</dbReference>
<dbReference type="Pfam" id="PF18564">
    <property type="entry name" value="Glyco_hydro_5_C"/>
    <property type="match status" value="1"/>
</dbReference>
<dbReference type="GO" id="GO:1901136">
    <property type="term" value="P:carbohydrate derivative catabolic process"/>
    <property type="evidence" value="ECO:0007669"/>
    <property type="project" value="UniProtKB-ARBA"/>
</dbReference>
<evidence type="ECO:0000259" key="6">
    <source>
        <dbReference type="Pfam" id="PF00150"/>
    </source>
</evidence>
<evidence type="ECO:0000256" key="3">
    <source>
        <dbReference type="ARBA" id="ARBA00023295"/>
    </source>
</evidence>
<feature type="signal peptide" evidence="5">
    <location>
        <begin position="1"/>
        <end position="20"/>
    </location>
</feature>
<feature type="domain" description="Glycoside hydrolase family 5" evidence="6">
    <location>
        <begin position="75"/>
        <end position="331"/>
    </location>
</feature>
<dbReference type="GO" id="GO:0016042">
    <property type="term" value="P:lipid catabolic process"/>
    <property type="evidence" value="ECO:0007669"/>
    <property type="project" value="UniProtKB-ARBA"/>
</dbReference>